<protein>
    <submittedName>
        <fullName evidence="2">Uncharacterized protein</fullName>
    </submittedName>
</protein>
<proteinExistence type="predicted"/>
<evidence type="ECO:0000313" key="2">
    <source>
        <dbReference type="EMBL" id="KAF3045567.1"/>
    </source>
</evidence>
<keyword evidence="3" id="KW-1185">Reference proteome</keyword>
<dbReference type="OrthoDB" id="5403747at2759"/>
<comment type="caution">
    <text evidence="2">The sequence shown here is derived from an EMBL/GenBank/DDBJ whole genome shotgun (WGS) entry which is preliminary data.</text>
</comment>
<dbReference type="EMBL" id="SWKV01000006">
    <property type="protein sequence ID" value="KAF3045567.1"/>
    <property type="molecule type" value="Genomic_DNA"/>
</dbReference>
<accession>A0A9P5C3Y2</accession>
<dbReference type="Proteomes" id="UP000758155">
    <property type="component" value="Unassembled WGS sequence"/>
</dbReference>
<gene>
    <name evidence="2" type="ORF">E8E12_009972</name>
</gene>
<feature type="region of interest" description="Disordered" evidence="1">
    <location>
        <begin position="57"/>
        <end position="116"/>
    </location>
</feature>
<evidence type="ECO:0000313" key="3">
    <source>
        <dbReference type="Proteomes" id="UP000758155"/>
    </source>
</evidence>
<sequence>MPDPNDLSPREMEVLALAWQCMETEPRIDNKKLAELTGYTEGSASVTLGKIKRKLKAKAAGSSGVVDTPRKAAAPRASRTPKSAKRGASDAAAEGTPTKKVKKASKPANDDDDDDEFANFSVKKEEVDAINTGADAFFQENADYAYHF</sequence>
<reference evidence="2" key="1">
    <citation type="submission" date="2019-04" db="EMBL/GenBank/DDBJ databases">
        <title>Sequencing of skin fungus with MAO and IRED activity.</title>
        <authorList>
            <person name="Marsaioli A.J."/>
            <person name="Bonatto J.M.C."/>
            <person name="Reis Junior O."/>
        </authorList>
    </citation>
    <scope>NUCLEOTIDE SEQUENCE</scope>
    <source>
        <strain evidence="2">28M1</strain>
    </source>
</reference>
<evidence type="ECO:0000256" key="1">
    <source>
        <dbReference type="SAM" id="MobiDB-lite"/>
    </source>
</evidence>
<dbReference type="AlphaFoldDB" id="A0A9P5C3Y2"/>
<organism evidence="2 3">
    <name type="scientific">Didymella heteroderae</name>
    <dbReference type="NCBI Taxonomy" id="1769908"/>
    <lineage>
        <taxon>Eukaryota</taxon>
        <taxon>Fungi</taxon>
        <taxon>Dikarya</taxon>
        <taxon>Ascomycota</taxon>
        <taxon>Pezizomycotina</taxon>
        <taxon>Dothideomycetes</taxon>
        <taxon>Pleosporomycetidae</taxon>
        <taxon>Pleosporales</taxon>
        <taxon>Pleosporineae</taxon>
        <taxon>Didymellaceae</taxon>
        <taxon>Didymella</taxon>
    </lineage>
</organism>
<name>A0A9P5C3Y2_9PLEO</name>